<keyword evidence="8" id="KW-1185">Reference proteome</keyword>
<feature type="domain" description="HECT" evidence="6">
    <location>
        <begin position="496"/>
        <end position="830"/>
    </location>
</feature>
<evidence type="ECO:0000313" key="7">
    <source>
        <dbReference type="EMBL" id="VVT56094.1"/>
    </source>
</evidence>
<dbReference type="OrthoDB" id="8068875at2759"/>
<evidence type="ECO:0000256" key="1">
    <source>
        <dbReference type="ARBA" id="ARBA00000885"/>
    </source>
</evidence>
<dbReference type="GO" id="GO:0061630">
    <property type="term" value="F:ubiquitin protein ligase activity"/>
    <property type="evidence" value="ECO:0007669"/>
    <property type="project" value="UniProtKB-EC"/>
</dbReference>
<dbReference type="Proteomes" id="UP000398389">
    <property type="component" value="Unassembled WGS sequence"/>
</dbReference>
<dbReference type="GO" id="GO:0000209">
    <property type="term" value="P:protein polyubiquitination"/>
    <property type="evidence" value="ECO:0007669"/>
    <property type="project" value="InterPro"/>
</dbReference>
<feature type="active site" description="Glycyl thioester intermediate" evidence="5">
    <location>
        <position position="798"/>
    </location>
</feature>
<organism evidence="7 8">
    <name type="scientific">Magnusiomyces paraingens</name>
    <dbReference type="NCBI Taxonomy" id="2606893"/>
    <lineage>
        <taxon>Eukaryota</taxon>
        <taxon>Fungi</taxon>
        <taxon>Dikarya</taxon>
        <taxon>Ascomycota</taxon>
        <taxon>Saccharomycotina</taxon>
        <taxon>Dipodascomycetes</taxon>
        <taxon>Dipodascales</taxon>
        <taxon>Dipodascaceae</taxon>
        <taxon>Magnusiomyces</taxon>
    </lineage>
</organism>
<evidence type="ECO:0000256" key="3">
    <source>
        <dbReference type="ARBA" id="ARBA00022679"/>
    </source>
</evidence>
<dbReference type="EMBL" id="CABVLU010000004">
    <property type="protein sequence ID" value="VVT56094.1"/>
    <property type="molecule type" value="Genomic_DNA"/>
</dbReference>
<evidence type="ECO:0000256" key="2">
    <source>
        <dbReference type="ARBA" id="ARBA00012485"/>
    </source>
</evidence>
<dbReference type="PANTHER" id="PTHR45700">
    <property type="entry name" value="UBIQUITIN-PROTEIN LIGASE E3C"/>
    <property type="match status" value="1"/>
</dbReference>
<name>A0A5E8BXB3_9ASCO</name>
<proteinExistence type="predicted"/>
<dbReference type="EC" id="2.3.2.26" evidence="2"/>
<sequence length="830" mass="94166">MPLFKRHNEQSGISSASTIPSVATRDQLELASSILSNVSTQSSFSDIIKTVSAANAATISEQPCRPNKSNFSPKIISYKCICCGTELQIPLGFLYFKCSICETFHDKRVKSTFTKSVQQLTLRIVEKAIEKDKQQHEGIVGDNKEVIQSYPNLEALLINAFSCVDVLNKSFPIGLAKLSYSRPNIDFEDVLSFSESNDVISALSLEILERSVSILSHAPKRVRHYLLNWISRYPTTQFQSKVELLNAYITHKLTEVSSSKTSTKSNRAFSLLDNIYSPILPKLDIAPGSPSSINETHHNAVILESEESNPFSSPSSLSHEAVFEPELSSSKRKRLSSTVKVNSYGKNWKISSFAILQAIYFNANIITHKIPISSFYNTMVDYIDIRADFDAWEKLGVPMSMPSMQSLVPSSIKSSAIESQISWEKILFAFCEYPFFLSMGTKINILEYDARRQMAHKAHEAFFNSLDTHIPQQLYLHICVRRDHLLQDSFQILEAQENDLKKGIRVKFVDEPGIDVGGLKKEWFLLLIRELFSEELGLFKVEDSGYSWFKPGSDKPLKYFKLTGVVLGLALYNSTILETNFPLVVFKKLLGASFTLDDFKTLIPSYGKSLQMLLDYTGDDFEDVFYLFFDITRESNDTSVVTEELVPNGSSIPVTKKNRHDYVKRVVTFYLESSIKRQFEPLKQGFYKVAASNSLALFQPEEIQLLINGSDEPIDVDALRAVTQYKHWLPRYSNPDQDVQVIKWFWKYFKSLEPSMQRNLLMFVTGSDRIPATGIVTMSFTITRHGGDSNRYPISHTCFNELCLYEYSSKQKLVNMLSRAINESQGFGLK</sequence>
<evidence type="ECO:0000256" key="4">
    <source>
        <dbReference type="ARBA" id="ARBA00022786"/>
    </source>
</evidence>
<dbReference type="InterPro" id="IPR044611">
    <property type="entry name" value="E3A/B/C-like"/>
</dbReference>
<dbReference type="Gene3D" id="3.90.1750.10">
    <property type="entry name" value="Hect, E3 ligase catalytic domains"/>
    <property type="match status" value="1"/>
</dbReference>
<dbReference type="InterPro" id="IPR035983">
    <property type="entry name" value="Hect_E3_ubiquitin_ligase"/>
</dbReference>
<protein>
    <recommendedName>
        <fullName evidence="2">HECT-type E3 ubiquitin transferase</fullName>
        <ecNumber evidence="2">2.3.2.26</ecNumber>
    </recommendedName>
</protein>
<keyword evidence="3" id="KW-0808">Transferase</keyword>
<comment type="catalytic activity">
    <reaction evidence="1">
        <text>S-ubiquitinyl-[E2 ubiquitin-conjugating enzyme]-L-cysteine + [acceptor protein]-L-lysine = [E2 ubiquitin-conjugating enzyme]-L-cysteine + N(6)-ubiquitinyl-[acceptor protein]-L-lysine.</text>
        <dbReference type="EC" id="2.3.2.26"/>
    </reaction>
</comment>
<dbReference type="SUPFAM" id="SSF56204">
    <property type="entry name" value="Hect, E3 ligase catalytic domain"/>
    <property type="match status" value="1"/>
</dbReference>
<evidence type="ECO:0000259" key="6">
    <source>
        <dbReference type="PROSITE" id="PS50237"/>
    </source>
</evidence>
<dbReference type="Gene3D" id="3.30.2160.10">
    <property type="entry name" value="Hect, E3 ligase catalytic domain"/>
    <property type="match status" value="1"/>
</dbReference>
<dbReference type="InterPro" id="IPR000569">
    <property type="entry name" value="HECT_dom"/>
</dbReference>
<evidence type="ECO:0000313" key="8">
    <source>
        <dbReference type="Proteomes" id="UP000398389"/>
    </source>
</evidence>
<dbReference type="Pfam" id="PF00632">
    <property type="entry name" value="HECT"/>
    <property type="match status" value="1"/>
</dbReference>
<dbReference type="Gene3D" id="3.30.2410.10">
    <property type="entry name" value="Hect, E3 ligase catalytic domain"/>
    <property type="match status" value="1"/>
</dbReference>
<dbReference type="PANTHER" id="PTHR45700:SF8">
    <property type="entry name" value="HECT-TYPE E3 UBIQUITIN TRANSFERASE"/>
    <property type="match status" value="1"/>
</dbReference>
<gene>
    <name evidence="7" type="ORF">SAPINGB_P004805</name>
</gene>
<dbReference type="CDD" id="cd00078">
    <property type="entry name" value="HECTc"/>
    <property type="match status" value="1"/>
</dbReference>
<dbReference type="RefSeq" id="XP_031855411.1">
    <property type="nucleotide sequence ID" value="XM_031999520.1"/>
</dbReference>
<keyword evidence="4 5" id="KW-0833">Ubl conjugation pathway</keyword>
<reference evidence="7 8" key="1">
    <citation type="submission" date="2019-09" db="EMBL/GenBank/DDBJ databases">
        <authorList>
            <person name="Brejova B."/>
        </authorList>
    </citation>
    <scope>NUCLEOTIDE SEQUENCE [LARGE SCALE GENOMIC DNA]</scope>
</reference>
<dbReference type="FunFam" id="3.30.2410.10:FF:000003">
    <property type="entry name" value="probable E3 ubiquitin-protein ligase HERC4 isoform X1"/>
    <property type="match status" value="1"/>
</dbReference>
<dbReference type="GeneID" id="43583620"/>
<dbReference type="AlphaFoldDB" id="A0A5E8BXB3"/>
<evidence type="ECO:0000256" key="5">
    <source>
        <dbReference type="PROSITE-ProRule" id="PRU00104"/>
    </source>
</evidence>
<accession>A0A5E8BXB3</accession>
<dbReference type="PROSITE" id="PS50237">
    <property type="entry name" value="HECT"/>
    <property type="match status" value="1"/>
</dbReference>
<dbReference type="SMART" id="SM00119">
    <property type="entry name" value="HECTc"/>
    <property type="match status" value="1"/>
</dbReference>